<reference evidence="4 5" key="1">
    <citation type="journal article" date="2018" name="Mol. Ecol.">
        <title>The obligate alkalophilic soda-lake fungus Sodiomyces alkalinus has shifted to a protein diet.</title>
        <authorList>
            <person name="Grum-Grzhimaylo A.A."/>
            <person name="Falkoski D.L."/>
            <person name="van den Heuvel J."/>
            <person name="Valero-Jimenez C.A."/>
            <person name="Min B."/>
            <person name="Choi I.G."/>
            <person name="Lipzen A."/>
            <person name="Daum C.G."/>
            <person name="Aanen D.K."/>
            <person name="Tsang A."/>
            <person name="Henrissat B."/>
            <person name="Bilanenko E.N."/>
            <person name="de Vries R.P."/>
            <person name="van Kan J.A.L."/>
            <person name="Grigoriev I.V."/>
            <person name="Debets A.J.M."/>
        </authorList>
    </citation>
    <scope>NUCLEOTIDE SEQUENCE [LARGE SCALE GENOMIC DNA]</scope>
    <source>
        <strain evidence="4 5">F11</strain>
    </source>
</reference>
<evidence type="ECO:0000256" key="3">
    <source>
        <dbReference type="ARBA" id="ARBA00023002"/>
    </source>
</evidence>
<dbReference type="CDD" id="cd05233">
    <property type="entry name" value="SDR_c"/>
    <property type="match status" value="1"/>
</dbReference>
<dbReference type="EMBL" id="ML119052">
    <property type="protein sequence ID" value="ROT41303.1"/>
    <property type="molecule type" value="Genomic_DNA"/>
</dbReference>
<dbReference type="GeneID" id="39579830"/>
<dbReference type="PROSITE" id="PS00061">
    <property type="entry name" value="ADH_SHORT"/>
    <property type="match status" value="1"/>
</dbReference>
<evidence type="ECO:0000313" key="5">
    <source>
        <dbReference type="Proteomes" id="UP000272025"/>
    </source>
</evidence>
<keyword evidence="2" id="KW-0521">NADP</keyword>
<gene>
    <name evidence="4" type="ORF">SODALDRAFT_331024</name>
</gene>
<keyword evidence="5" id="KW-1185">Reference proteome</keyword>
<name>A0A3N2Q3F9_SODAK</name>
<dbReference type="InterPro" id="IPR002347">
    <property type="entry name" value="SDR_fam"/>
</dbReference>
<dbReference type="GO" id="GO:0016491">
    <property type="term" value="F:oxidoreductase activity"/>
    <property type="evidence" value="ECO:0007669"/>
    <property type="project" value="UniProtKB-KW"/>
</dbReference>
<dbReference type="Pfam" id="PF13561">
    <property type="entry name" value="adh_short_C2"/>
    <property type="match status" value="1"/>
</dbReference>
<dbReference type="Proteomes" id="UP000272025">
    <property type="component" value="Unassembled WGS sequence"/>
</dbReference>
<dbReference type="PANTHER" id="PTHR24321">
    <property type="entry name" value="DEHYDROGENASES, SHORT CHAIN"/>
    <property type="match status" value="1"/>
</dbReference>
<comment type="similarity">
    <text evidence="1">Belongs to the short-chain dehydrogenases/reductases (SDR) family.</text>
</comment>
<organism evidence="4 5">
    <name type="scientific">Sodiomyces alkalinus (strain CBS 110278 / VKM F-3762 / F11)</name>
    <name type="common">Alkaliphilic filamentous fungus</name>
    <dbReference type="NCBI Taxonomy" id="1314773"/>
    <lineage>
        <taxon>Eukaryota</taxon>
        <taxon>Fungi</taxon>
        <taxon>Dikarya</taxon>
        <taxon>Ascomycota</taxon>
        <taxon>Pezizomycotina</taxon>
        <taxon>Sordariomycetes</taxon>
        <taxon>Hypocreomycetidae</taxon>
        <taxon>Glomerellales</taxon>
        <taxon>Plectosphaerellaceae</taxon>
        <taxon>Sodiomyces</taxon>
    </lineage>
</organism>
<dbReference type="FunFam" id="3.40.50.720:FF:000084">
    <property type="entry name" value="Short-chain dehydrogenase reductase"/>
    <property type="match status" value="1"/>
</dbReference>
<keyword evidence="3" id="KW-0560">Oxidoreductase</keyword>
<sequence>MADPYPFKDKVITVTGASRGTGLALVRYLLVTGATVSGCATSEENLAKAMAGIEQDLPEHKERVWFKAVDISKPAMVKAWIEETVSKFGKLDGCANVAAREQRKIYPMTDLDADYFNDLININVSGLFNCLKEEMKHIKDGGSIVNCGSVTSQYASAGVAAYVAAKHAVIGLTKVAAFEGAPRKVRVNALCPGCIDTEMMAEPFDSPLGQFTLTADNVPILLKGRLAETREIAASIAFLLGDESRYVTKATWFVDGGWTEGSYSV</sequence>
<protein>
    <submittedName>
        <fullName evidence="4">NAD(P)-binding protein</fullName>
    </submittedName>
</protein>
<dbReference type="PRINTS" id="PR00081">
    <property type="entry name" value="GDHRDH"/>
</dbReference>
<evidence type="ECO:0000256" key="1">
    <source>
        <dbReference type="ARBA" id="ARBA00006484"/>
    </source>
</evidence>
<proteinExistence type="inferred from homology"/>
<dbReference type="InterPro" id="IPR036291">
    <property type="entry name" value="NAD(P)-bd_dom_sf"/>
</dbReference>
<dbReference type="PANTHER" id="PTHR24321:SF8">
    <property type="entry name" value="ESTRADIOL 17-BETA-DEHYDROGENASE 8-RELATED"/>
    <property type="match status" value="1"/>
</dbReference>
<dbReference type="Gene3D" id="3.40.50.720">
    <property type="entry name" value="NAD(P)-binding Rossmann-like Domain"/>
    <property type="match status" value="1"/>
</dbReference>
<dbReference type="InterPro" id="IPR020904">
    <property type="entry name" value="Sc_DH/Rdtase_CS"/>
</dbReference>
<dbReference type="OrthoDB" id="1669814at2759"/>
<dbReference type="RefSeq" id="XP_028469109.1">
    <property type="nucleotide sequence ID" value="XM_028611352.1"/>
</dbReference>
<accession>A0A3N2Q3F9</accession>
<dbReference type="AlphaFoldDB" id="A0A3N2Q3F9"/>
<evidence type="ECO:0000256" key="2">
    <source>
        <dbReference type="ARBA" id="ARBA00022857"/>
    </source>
</evidence>
<evidence type="ECO:0000313" key="4">
    <source>
        <dbReference type="EMBL" id="ROT41303.1"/>
    </source>
</evidence>
<dbReference type="SUPFAM" id="SSF51735">
    <property type="entry name" value="NAD(P)-binding Rossmann-fold domains"/>
    <property type="match status" value="1"/>
</dbReference>
<dbReference type="STRING" id="1314773.A0A3N2Q3F9"/>